<evidence type="ECO:0000256" key="1">
    <source>
        <dbReference type="SAM" id="Coils"/>
    </source>
</evidence>
<dbReference type="EMBL" id="CP089291">
    <property type="protein sequence ID" value="UOF92339.1"/>
    <property type="molecule type" value="Genomic_DNA"/>
</dbReference>
<reference evidence="2" key="1">
    <citation type="submission" date="2021-12" db="EMBL/GenBank/DDBJ databases">
        <title>Alicyclobacillaceae gen. nov., sp. nov., isolated from chalcocite enrichment system.</title>
        <authorList>
            <person name="Jiang Z."/>
        </authorList>
    </citation>
    <scope>NUCLEOTIDE SEQUENCE</scope>
    <source>
        <strain evidence="2">MYW30-H2</strain>
    </source>
</reference>
<dbReference type="Proteomes" id="UP000830167">
    <property type="component" value="Chromosome"/>
</dbReference>
<feature type="coiled-coil region" evidence="1">
    <location>
        <begin position="45"/>
        <end position="72"/>
    </location>
</feature>
<dbReference type="Pfam" id="PF11666">
    <property type="entry name" value="DUF2933"/>
    <property type="match status" value="1"/>
</dbReference>
<evidence type="ECO:0000313" key="2">
    <source>
        <dbReference type="EMBL" id="UOF92339.1"/>
    </source>
</evidence>
<accession>A0ABY4CPZ6</accession>
<sequence length="98" mass="11113">MNWSLLLLLACPLMMLFCMKGMFGGKKDGGSHGETETSVITQTKFNRMQIQMADLIEQNHNLMKEIQALKESSLQESSFSNVVDLKERVTNSDRKEIS</sequence>
<proteinExistence type="predicted"/>
<dbReference type="RefSeq" id="WP_347439010.1">
    <property type="nucleotide sequence ID" value="NZ_CP089291.1"/>
</dbReference>
<keyword evidence="1" id="KW-0175">Coiled coil</keyword>
<name>A0ABY4CPZ6_9BACL</name>
<gene>
    <name evidence="2" type="ORF">LSG31_09325</name>
</gene>
<dbReference type="InterPro" id="IPR021682">
    <property type="entry name" value="DUF2933"/>
</dbReference>
<keyword evidence="3" id="KW-1185">Reference proteome</keyword>
<organism evidence="2 3">
    <name type="scientific">Fodinisporobacter ferrooxydans</name>
    <dbReference type="NCBI Taxonomy" id="2901836"/>
    <lineage>
        <taxon>Bacteria</taxon>
        <taxon>Bacillati</taxon>
        <taxon>Bacillota</taxon>
        <taxon>Bacilli</taxon>
        <taxon>Bacillales</taxon>
        <taxon>Alicyclobacillaceae</taxon>
        <taxon>Fodinisporobacter</taxon>
    </lineage>
</organism>
<protein>
    <submittedName>
        <fullName evidence="2">DUF2933 domain-containing protein</fullName>
    </submittedName>
</protein>
<evidence type="ECO:0000313" key="3">
    <source>
        <dbReference type="Proteomes" id="UP000830167"/>
    </source>
</evidence>